<evidence type="ECO:0000313" key="1">
    <source>
        <dbReference type="EMBL" id="ROT37539.1"/>
    </source>
</evidence>
<proteinExistence type="predicted"/>
<gene>
    <name evidence="1" type="ORF">SODALDRAFT_361252</name>
</gene>
<evidence type="ECO:0000313" key="2">
    <source>
        <dbReference type="Proteomes" id="UP000272025"/>
    </source>
</evidence>
<dbReference type="RefSeq" id="XP_028465345.1">
    <property type="nucleotide sequence ID" value="XM_028614349.1"/>
</dbReference>
<accession>A0A3N2PSN9</accession>
<reference evidence="1 2" key="1">
    <citation type="journal article" date="2018" name="Mol. Ecol.">
        <title>The obligate alkalophilic soda-lake fungus Sodiomyces alkalinus has shifted to a protein diet.</title>
        <authorList>
            <person name="Grum-Grzhimaylo A.A."/>
            <person name="Falkoski D.L."/>
            <person name="van den Heuvel J."/>
            <person name="Valero-Jimenez C.A."/>
            <person name="Min B."/>
            <person name="Choi I.G."/>
            <person name="Lipzen A."/>
            <person name="Daum C.G."/>
            <person name="Aanen D.K."/>
            <person name="Tsang A."/>
            <person name="Henrissat B."/>
            <person name="Bilanenko E.N."/>
            <person name="de Vries R.P."/>
            <person name="van Kan J.A.L."/>
            <person name="Grigoriev I.V."/>
            <person name="Debets A.J.M."/>
        </authorList>
    </citation>
    <scope>NUCLEOTIDE SEQUENCE [LARGE SCALE GENOMIC DNA]</scope>
    <source>
        <strain evidence="1 2">F11</strain>
    </source>
</reference>
<dbReference type="AlphaFoldDB" id="A0A3N2PSN9"/>
<keyword evidence="2" id="KW-1185">Reference proteome</keyword>
<protein>
    <submittedName>
        <fullName evidence="1">Uncharacterized protein</fullName>
    </submittedName>
</protein>
<sequence>MLLTAVSIGDAQAHATQAHIPGFKQSKDQSPTQYTTYVVDHNGTGPHDPASNMEVAPLGVVRKAREKEVVGFGWSGARCTPWGWKTTVAEERQVSDYCCTTCNGVAVSCDAGVDAVDQANRLAHNDDPRAGGVNALRKEKDDREVHMPTGLRGTTYIKGCMYPKASVSTSITMYRSPVALEMRVLRQDITACATRNKCLCKVCTEPGPREKGPREMPLLRHRRKTFKPSPKAEYRELDSYLKVAHNITEDEESDKTRWSWSSSWGSDE</sequence>
<dbReference type="Proteomes" id="UP000272025">
    <property type="component" value="Unassembled WGS sequence"/>
</dbReference>
<organism evidence="1 2">
    <name type="scientific">Sodiomyces alkalinus (strain CBS 110278 / VKM F-3762 / F11)</name>
    <name type="common">Alkaliphilic filamentous fungus</name>
    <dbReference type="NCBI Taxonomy" id="1314773"/>
    <lineage>
        <taxon>Eukaryota</taxon>
        <taxon>Fungi</taxon>
        <taxon>Dikarya</taxon>
        <taxon>Ascomycota</taxon>
        <taxon>Pezizomycotina</taxon>
        <taxon>Sordariomycetes</taxon>
        <taxon>Hypocreomycetidae</taxon>
        <taxon>Glomerellales</taxon>
        <taxon>Plectosphaerellaceae</taxon>
        <taxon>Sodiomyces</taxon>
    </lineage>
</organism>
<name>A0A3N2PSN9_SODAK</name>
<dbReference type="EMBL" id="ML119057">
    <property type="protein sequence ID" value="ROT37539.1"/>
    <property type="molecule type" value="Genomic_DNA"/>
</dbReference>
<dbReference type="GeneID" id="39582827"/>